<sequence length="1462" mass="162825">MAMINGLELAPVNQLLGQGTTICYVAQQRLDGTFASGQKFTKNDGCYKILTLYSMKCSLSPRYHKMTAGHRSIENNWLYFKTDVPQPKIVRITKEIFILFYHPYVVRLFQNCIRPTHLTFAGSDVNSVPAWNKVPTAPHPSQSFIVVLLLRAQFELQASSHPNRSAGFNDQQCQVGMVKGQVRAKSSVRNGLTTTHWVYGLLHSTIFFLSLLNLTCATQIIHFQMDEEKPPGYLVGLLLKHLPDLILTTAGKLAFRPIQQGHSHLFTVGPTDGRIQLADRIDRETLCPYSEQAQNPNSREGSDCQLSFTVNLLLIKPSITEIGDVLRIQVQVNDIDDNKCFFTPDNRQTVTVPENTPPNNLLPIPLNQPCDIDTGEGNGLDIDRIMLVAGDGTSQSSDTNLFSLRINKTGSLTKPFSIYLIVNNQLDYETKSRYSLIVEAGGGTNANCQLQLNVEVTDLNDHSPRFTQNYSSIQIPETASLNVPIYTVSAFDSDSGNLYSQLIYELDPFVSSHVKSTFRIDRNNGSVFLRRPLNYRKQSVYDIPLIVRNPQPDSAQSGLSADNRFFDRAQLHVSVIDVNDKSPSISVYAPEGEEFISIPEHSTDFPLDFAVVSVTDEDTGPSGLINCTLEPEAMDRFKLTLISNSNEEDSLRRGYKRSAFHMVSRNAHSPVEVIYKLSALKSFDREFTPQLSLKIICEDSGNPRLSAEHTVRIQVEDKNDHAPHFNQTKWKLNVNEDSDPRRARVHYFIEQIVADDEDEGVNAQITYSLQENTPVPYFKVNKSTGTISSLGTLDREQTDHHHFILIATDGGQPPLTGSTTVDIFVRDYNDEVPVFDKPVYEFHVSENRDFGEFVGSLQATDKDVGPNSILHFRLEYMASAYGHGTKSVTRNLAEKLPFDIASYFDTSRNTYEIRIYTNRVIDREANRRENTANRDIMLLDEQMFGGDTINSGANGQTFRGYKFWVIGEDEGVPRQRGQALFTVRVDDVNDEAPEFQNPRGNSSTVSLSYLEKPGHKIIQIFAIDADEGVNGTVRYELESVRAYNYTSPAPNADDHESVTVERTNTKDLFTIHPIDGMLRLNKALTRLDLNSVYQLVVVARDLGIPQSLRTATSLFIHVDDTDPVGDEAADYSLITPNDVYGYKPDEGSSVNLYIIIAIVAISFLISAILISGICIALRRRKINTNKQSDATPREDNRRSSMSGCQYQPTYIANRIHTKEIIDSTDEVSEETASLSKCIKNGNQKDEIALKSLIYSQDVQSPVSKPLIAYSPPVMQVVGMESLTSTLSSSELQAVGFVSTNVDKTNRTVLNSPSNETDSFPLPTGAIILCSPETAQHVDTSAYTSPNQLLSKMITEPQQIYGQPVTVLSCAHPMEIQHLCLHQKQKKRNSLGSIDQDSGNGDSFDNNTQTTLPVSKSIWVPTPIALSTETSGQPFTLPLVHVYTPLSCVTEAENSAASSSVNN</sequence>
<keyword evidence="2 10" id="KW-0812">Transmembrane</keyword>
<dbReference type="InterPro" id="IPR013164">
    <property type="entry name" value="Cadherin_N"/>
</dbReference>
<protein>
    <recommendedName>
        <fullName evidence="11">Cadherin domain-containing protein</fullName>
    </recommendedName>
</protein>
<evidence type="ECO:0000313" key="12">
    <source>
        <dbReference type="EMBL" id="CAL5142333.1"/>
    </source>
</evidence>
<keyword evidence="8" id="KW-0325">Glycoprotein</keyword>
<dbReference type="SUPFAM" id="SSF49313">
    <property type="entry name" value="Cadherin-like"/>
    <property type="match status" value="7"/>
</dbReference>
<dbReference type="PANTHER" id="PTHR24028:SF146">
    <property type="entry name" value="CADHERIN 96CB, ISOFORM D-RELATED"/>
    <property type="match status" value="1"/>
</dbReference>
<keyword evidence="5" id="KW-0130">Cell adhesion</keyword>
<evidence type="ECO:0000256" key="5">
    <source>
        <dbReference type="ARBA" id="ARBA00022889"/>
    </source>
</evidence>
<feature type="domain" description="Cadherin" evidence="11">
    <location>
        <begin position="590"/>
        <end position="725"/>
    </location>
</feature>
<feature type="domain" description="Cadherin" evidence="11">
    <location>
        <begin position="217"/>
        <end position="346"/>
    </location>
</feature>
<organism evidence="12 13">
    <name type="scientific">Calicophoron daubneyi</name>
    <name type="common">Rumen fluke</name>
    <name type="synonym">Paramphistomum daubneyi</name>
    <dbReference type="NCBI Taxonomy" id="300641"/>
    <lineage>
        <taxon>Eukaryota</taxon>
        <taxon>Metazoa</taxon>
        <taxon>Spiralia</taxon>
        <taxon>Lophotrochozoa</taxon>
        <taxon>Platyhelminthes</taxon>
        <taxon>Trematoda</taxon>
        <taxon>Digenea</taxon>
        <taxon>Plagiorchiida</taxon>
        <taxon>Pronocephalata</taxon>
        <taxon>Paramphistomoidea</taxon>
        <taxon>Paramphistomidae</taxon>
        <taxon>Calicophoron</taxon>
    </lineage>
</organism>
<dbReference type="Pfam" id="PF08266">
    <property type="entry name" value="Cadherin_2"/>
    <property type="match status" value="1"/>
</dbReference>
<evidence type="ECO:0000256" key="7">
    <source>
        <dbReference type="ARBA" id="ARBA00023136"/>
    </source>
</evidence>
<comment type="subcellular location">
    <subcellularLocation>
        <location evidence="1">Membrane</location>
        <topology evidence="1">Single-pass membrane protein</topology>
    </subcellularLocation>
</comment>
<dbReference type="PROSITE" id="PS50268">
    <property type="entry name" value="CADHERIN_2"/>
    <property type="match status" value="7"/>
</dbReference>
<name>A0AAV2U142_CALDB</name>
<feature type="domain" description="Cadherin" evidence="11">
    <location>
        <begin position="1013"/>
        <end position="1138"/>
    </location>
</feature>
<dbReference type="CDD" id="cd11304">
    <property type="entry name" value="Cadherin_repeat"/>
    <property type="match status" value="7"/>
</dbReference>
<evidence type="ECO:0000259" key="11">
    <source>
        <dbReference type="PROSITE" id="PS50268"/>
    </source>
</evidence>
<dbReference type="InterPro" id="IPR050174">
    <property type="entry name" value="Protocadherin/Cadherin-CA"/>
</dbReference>
<feature type="domain" description="Cadherin" evidence="11">
    <location>
        <begin position="467"/>
        <end position="585"/>
    </location>
</feature>
<feature type="domain" description="Cadherin" evidence="11">
    <location>
        <begin position="344"/>
        <end position="466"/>
    </location>
</feature>
<comment type="caution">
    <text evidence="12">The sequence shown here is derived from an EMBL/GenBank/DDBJ whole genome shotgun (WGS) entry which is preliminary data.</text>
</comment>
<dbReference type="GO" id="GO:0007156">
    <property type="term" value="P:homophilic cell adhesion via plasma membrane adhesion molecules"/>
    <property type="evidence" value="ECO:0007669"/>
    <property type="project" value="InterPro"/>
</dbReference>
<feature type="transmembrane region" description="Helical" evidence="10">
    <location>
        <begin position="1152"/>
        <end position="1177"/>
    </location>
</feature>
<dbReference type="Proteomes" id="UP001497525">
    <property type="component" value="Unassembled WGS sequence"/>
</dbReference>
<feature type="domain" description="Cadherin" evidence="11">
    <location>
        <begin position="726"/>
        <end position="835"/>
    </location>
</feature>
<evidence type="ECO:0000256" key="9">
    <source>
        <dbReference type="PROSITE-ProRule" id="PRU00043"/>
    </source>
</evidence>
<keyword evidence="7 10" id="KW-0472">Membrane</keyword>
<evidence type="ECO:0000313" key="13">
    <source>
        <dbReference type="Proteomes" id="UP001497525"/>
    </source>
</evidence>
<dbReference type="GO" id="GO:0005886">
    <property type="term" value="C:plasma membrane"/>
    <property type="evidence" value="ECO:0007669"/>
    <property type="project" value="InterPro"/>
</dbReference>
<keyword evidence="4 9" id="KW-0106">Calcium</keyword>
<evidence type="ECO:0000256" key="8">
    <source>
        <dbReference type="ARBA" id="ARBA00023180"/>
    </source>
</evidence>
<evidence type="ECO:0000256" key="2">
    <source>
        <dbReference type="ARBA" id="ARBA00022692"/>
    </source>
</evidence>
<proteinExistence type="predicted"/>
<dbReference type="Gene3D" id="2.60.40.60">
    <property type="entry name" value="Cadherins"/>
    <property type="match status" value="7"/>
</dbReference>
<dbReference type="PANTHER" id="PTHR24028">
    <property type="entry name" value="CADHERIN-87A"/>
    <property type="match status" value="1"/>
</dbReference>
<dbReference type="SMART" id="SM00112">
    <property type="entry name" value="CA"/>
    <property type="match status" value="6"/>
</dbReference>
<dbReference type="GO" id="GO:0005509">
    <property type="term" value="F:calcium ion binding"/>
    <property type="evidence" value="ECO:0007669"/>
    <property type="project" value="UniProtKB-UniRule"/>
</dbReference>
<dbReference type="InterPro" id="IPR002126">
    <property type="entry name" value="Cadherin-like_dom"/>
</dbReference>
<evidence type="ECO:0000256" key="1">
    <source>
        <dbReference type="ARBA" id="ARBA00004167"/>
    </source>
</evidence>
<gene>
    <name evidence="12" type="ORF">CDAUBV1_LOCUS17569</name>
</gene>
<evidence type="ECO:0000256" key="3">
    <source>
        <dbReference type="ARBA" id="ARBA00022737"/>
    </source>
</evidence>
<evidence type="ECO:0000256" key="4">
    <source>
        <dbReference type="ARBA" id="ARBA00022837"/>
    </source>
</evidence>
<keyword evidence="3" id="KW-0677">Repeat</keyword>
<dbReference type="Pfam" id="PF00028">
    <property type="entry name" value="Cadherin"/>
    <property type="match status" value="3"/>
</dbReference>
<evidence type="ECO:0000256" key="10">
    <source>
        <dbReference type="SAM" id="Phobius"/>
    </source>
</evidence>
<feature type="domain" description="Cadherin" evidence="11">
    <location>
        <begin position="836"/>
        <end position="995"/>
    </location>
</feature>
<dbReference type="EMBL" id="CAXLJL010001011">
    <property type="protein sequence ID" value="CAL5142333.1"/>
    <property type="molecule type" value="Genomic_DNA"/>
</dbReference>
<evidence type="ECO:0000256" key="6">
    <source>
        <dbReference type="ARBA" id="ARBA00022989"/>
    </source>
</evidence>
<reference evidence="12" key="1">
    <citation type="submission" date="2024-06" db="EMBL/GenBank/DDBJ databases">
        <authorList>
            <person name="Liu X."/>
            <person name="Lenzi L."/>
            <person name="Haldenby T S."/>
            <person name="Uol C."/>
        </authorList>
    </citation>
    <scope>NUCLEOTIDE SEQUENCE</scope>
</reference>
<dbReference type="InterPro" id="IPR020894">
    <property type="entry name" value="Cadherin_CS"/>
</dbReference>
<accession>A0AAV2U142</accession>
<dbReference type="PRINTS" id="PR00205">
    <property type="entry name" value="CADHERIN"/>
</dbReference>
<keyword evidence="6 10" id="KW-1133">Transmembrane helix</keyword>
<dbReference type="FunFam" id="2.60.40.60:FF:000020">
    <property type="entry name" value="Dachsous cadherin-related 1b"/>
    <property type="match status" value="1"/>
</dbReference>
<dbReference type="PROSITE" id="PS00232">
    <property type="entry name" value="CADHERIN_1"/>
    <property type="match status" value="2"/>
</dbReference>
<dbReference type="InterPro" id="IPR015919">
    <property type="entry name" value="Cadherin-like_sf"/>
</dbReference>